<reference evidence="2" key="1">
    <citation type="submission" date="2015-01" db="EMBL/GenBank/DDBJ databases">
        <authorList>
            <person name="Durling Mikael"/>
        </authorList>
    </citation>
    <scope>NUCLEOTIDE SEQUENCE</scope>
</reference>
<proteinExistence type="predicted"/>
<feature type="region of interest" description="Disordered" evidence="1">
    <location>
        <begin position="133"/>
        <end position="172"/>
    </location>
</feature>
<feature type="region of interest" description="Disordered" evidence="1">
    <location>
        <begin position="281"/>
        <end position="305"/>
    </location>
</feature>
<feature type="compositionally biased region" description="Polar residues" evidence="1">
    <location>
        <begin position="44"/>
        <end position="53"/>
    </location>
</feature>
<feature type="compositionally biased region" description="Polar residues" evidence="1">
    <location>
        <begin position="281"/>
        <end position="291"/>
    </location>
</feature>
<dbReference type="AlphaFoldDB" id="A0A0B7KCA2"/>
<feature type="compositionally biased region" description="Polar residues" evidence="1">
    <location>
        <begin position="1"/>
        <end position="22"/>
    </location>
</feature>
<feature type="compositionally biased region" description="Polar residues" evidence="1">
    <location>
        <begin position="140"/>
        <end position="161"/>
    </location>
</feature>
<evidence type="ECO:0000313" key="2">
    <source>
        <dbReference type="EMBL" id="CEO54729.1"/>
    </source>
</evidence>
<accession>A0A0B7KCA2</accession>
<feature type="region of interest" description="Disordered" evidence="1">
    <location>
        <begin position="1"/>
        <end position="86"/>
    </location>
</feature>
<sequence>MAFFSRQFSPSPVLTVPAQSPHQGPFGMAGFPRPPAPASASLGGFSNSLAPFQTSTSTSRKRSRDEAASNLEPDIVPPKPEEPEEVWEYGPGMTLIKSTKTYVAEAGSQSGTWLEEKKASEDQARIQAELDRKQLAPRSSKLQRVVGSNSHESPSLSTAGPTSVRRDATQAAVGDNKTPIIDDFTLHLGIGWRQLSKDEHIQAAARGWARYIENHYPITNAHIRLESRGLQSYLVEASEGFFLFSEDLRRGQLVSTTVDGALKNLATSPPTFDGCITLSAADSPSPTSTEAQHLPSAMDAEMVMN</sequence>
<dbReference type="EMBL" id="CDPU01000045">
    <property type="protein sequence ID" value="CEO54729.1"/>
    <property type="molecule type" value="Genomic_DNA"/>
</dbReference>
<evidence type="ECO:0000256" key="1">
    <source>
        <dbReference type="SAM" id="MobiDB-lite"/>
    </source>
</evidence>
<protein>
    <submittedName>
        <fullName evidence="2">Uncharacterized protein</fullName>
    </submittedName>
</protein>
<organism evidence="2">
    <name type="scientific">Bionectria ochroleuca</name>
    <name type="common">Gliocladium roseum</name>
    <dbReference type="NCBI Taxonomy" id="29856"/>
    <lineage>
        <taxon>Eukaryota</taxon>
        <taxon>Fungi</taxon>
        <taxon>Dikarya</taxon>
        <taxon>Ascomycota</taxon>
        <taxon>Pezizomycotina</taxon>
        <taxon>Sordariomycetes</taxon>
        <taxon>Hypocreomycetidae</taxon>
        <taxon>Hypocreales</taxon>
        <taxon>Bionectriaceae</taxon>
        <taxon>Clonostachys</taxon>
    </lineage>
</organism>
<gene>
    <name evidence="2" type="ORF">BN869_000010787_1</name>
</gene>
<name>A0A0B7KCA2_BIOOC</name>